<feature type="region of interest" description="Disordered" evidence="2">
    <location>
        <begin position="137"/>
        <end position="183"/>
    </location>
</feature>
<proteinExistence type="predicted"/>
<accession>U2MRA7</accession>
<evidence type="ECO:0000313" key="4">
    <source>
        <dbReference type="EMBL" id="ERK04180.1"/>
    </source>
</evidence>
<dbReference type="AlphaFoldDB" id="U2MRA7"/>
<dbReference type="OrthoDB" id="346175at2"/>
<protein>
    <submittedName>
        <fullName evidence="3">Uncharacterized protein</fullName>
    </submittedName>
</protein>
<name>U2MRA7_TRESO</name>
<sequence length="541" mass="58013">MAHSIDNKNELDSYGVWVKRAPESEPRKSESGDNFNFDVDLPDFSDIDSPASEKTQNDTLAVEDVSIEDFLDNGFSEPPVPDDTLETLAPTEETIPDFFGAEEAKIDSAQDFMPAENEENTVLPELPESLDTAFVQDDAAASPEATVTEDVDLSDFGVDFSADEAPSDTPSPGSAAPVRVQAPRADYDLTVSADDGALPAAQTNAVPDSFDEEAKSLMDSVSAPRTESNDLLRQIVEDLSGLKNEISALKTEFAELKSRGGTPATEAQAGGFFSDLDEDETISLSGDELDNIMSSADFLNNESKVDALAEETKAAEKSAEAVDLSVVPETPVAEKPAEEFSADNFFTPESDAIPELSPEPDTVSEADLEELPEEAELEELPDAELDLPEELSIPKVDDILAGTVPSEPVADVQNSPSQTEFPDAATDDFFQADTTATDDFFKTESEQPATPDDFFTADSVAAETSPAEVAFTDAEEPAAKADSASASKASGLPANLTEEIKSVLLYMDQLLEDLPEEKIVEFARSEQFATYKKLFADLGLA</sequence>
<organism evidence="3 5">
    <name type="scientific">Treponema socranskii subsp. socranskii VPI DR56BR1116 = ATCC 35536</name>
    <dbReference type="NCBI Taxonomy" id="1125725"/>
    <lineage>
        <taxon>Bacteria</taxon>
        <taxon>Pseudomonadati</taxon>
        <taxon>Spirochaetota</taxon>
        <taxon>Spirochaetia</taxon>
        <taxon>Spirochaetales</taxon>
        <taxon>Treponemataceae</taxon>
        <taxon>Treponema</taxon>
    </lineage>
</organism>
<evidence type="ECO:0000256" key="2">
    <source>
        <dbReference type="SAM" id="MobiDB-lite"/>
    </source>
</evidence>
<feature type="coiled-coil region" evidence="1">
    <location>
        <begin position="232"/>
        <end position="259"/>
    </location>
</feature>
<feature type="compositionally biased region" description="Low complexity" evidence="2">
    <location>
        <begin position="480"/>
        <end position="490"/>
    </location>
</feature>
<feature type="compositionally biased region" description="Acidic residues" evidence="2">
    <location>
        <begin position="362"/>
        <end position="384"/>
    </location>
</feature>
<gene>
    <name evidence="4" type="ORF">HMPREF0860_2607</name>
    <name evidence="3" type="ORF">HMPREF1325_1196</name>
</gene>
<dbReference type="PATRIC" id="fig|1125725.3.peg.2039"/>
<dbReference type="EMBL" id="AUZJ01000050">
    <property type="protein sequence ID" value="ERF60048.1"/>
    <property type="molecule type" value="Genomic_DNA"/>
</dbReference>
<dbReference type="EMBL" id="AVQI01000027">
    <property type="protein sequence ID" value="ERK04180.1"/>
    <property type="molecule type" value="Genomic_DNA"/>
</dbReference>
<dbReference type="STRING" id="1125725.HMPREF1325_1196"/>
<feature type="region of interest" description="Disordered" evidence="2">
    <location>
        <begin position="471"/>
        <end position="491"/>
    </location>
</feature>
<evidence type="ECO:0000313" key="6">
    <source>
        <dbReference type="Proteomes" id="UP000016646"/>
    </source>
</evidence>
<dbReference type="RefSeq" id="WP_021331013.1">
    <property type="nucleotide sequence ID" value="NZ_AUZJ01000050.1"/>
</dbReference>
<evidence type="ECO:0000256" key="1">
    <source>
        <dbReference type="SAM" id="Coils"/>
    </source>
</evidence>
<comment type="caution">
    <text evidence="3">The sequence shown here is derived from an EMBL/GenBank/DDBJ whole genome shotgun (WGS) entry which is preliminary data.</text>
</comment>
<dbReference type="Proteomes" id="UP000016412">
    <property type="component" value="Unassembled WGS sequence"/>
</dbReference>
<feature type="region of interest" description="Disordered" evidence="2">
    <location>
        <begin position="406"/>
        <end position="425"/>
    </location>
</feature>
<feature type="region of interest" description="Disordered" evidence="2">
    <location>
        <begin position="21"/>
        <end position="60"/>
    </location>
</feature>
<dbReference type="eggNOG" id="ENOG503478X">
    <property type="taxonomic scope" value="Bacteria"/>
</dbReference>
<feature type="region of interest" description="Disordered" evidence="2">
    <location>
        <begin position="329"/>
        <end position="384"/>
    </location>
</feature>
<feature type="compositionally biased region" description="Basic and acidic residues" evidence="2">
    <location>
        <begin position="21"/>
        <end position="31"/>
    </location>
</feature>
<evidence type="ECO:0000313" key="3">
    <source>
        <dbReference type="EMBL" id="ERF60048.1"/>
    </source>
</evidence>
<reference evidence="5 6" key="1">
    <citation type="submission" date="2013-08" db="EMBL/GenBank/DDBJ databases">
        <authorList>
            <person name="Durkin A.S."/>
            <person name="Haft D.R."/>
            <person name="McCorrison J."/>
            <person name="Torralba M."/>
            <person name="Gillis M."/>
            <person name="Haft D.H."/>
            <person name="Methe B."/>
            <person name="Sutton G."/>
            <person name="Nelson K.E."/>
        </authorList>
    </citation>
    <scope>NUCLEOTIDE SEQUENCE [LARGE SCALE GENOMIC DNA]</scope>
    <source>
        <strain evidence="4 6">ATCC 35536</strain>
        <strain evidence="3 5">VPI DR56BR1116</strain>
    </source>
</reference>
<keyword evidence="1" id="KW-0175">Coiled coil</keyword>
<dbReference type="Proteomes" id="UP000016646">
    <property type="component" value="Unassembled WGS sequence"/>
</dbReference>
<keyword evidence="6" id="KW-1185">Reference proteome</keyword>
<evidence type="ECO:0000313" key="5">
    <source>
        <dbReference type="Proteomes" id="UP000016412"/>
    </source>
</evidence>